<evidence type="ECO:0000313" key="2">
    <source>
        <dbReference type="EMBL" id="TYT74929.1"/>
    </source>
</evidence>
<dbReference type="Proteomes" id="UP000321899">
    <property type="component" value="Unassembled WGS sequence"/>
</dbReference>
<name>A0A5Q4VB39_9BACT</name>
<sequence>MPYGVGAGRKLLDERRRELMKKVFFCLVCSVLLLNLGCDRKPEAEVAGKVAMKTEYTIVAMGDSLTEGLGVLPNEAYPARLEQILQERGWPVEVINAGVSGETSAGALSRVDWIISRLRPDLVILVSGANDGLRRIAVDDMEKNLDEVLRRMDAAGIPVILGGMQMFFNLGPAYVKEFEAVYPGLAKKWDVELIPFFLEGVAGEPSMNQSDGIHPNAKGYERITDQLLPFVERKLEKAGLDLFGSG</sequence>
<proteinExistence type="predicted"/>
<evidence type="ECO:0000259" key="1">
    <source>
        <dbReference type="Pfam" id="PF13472"/>
    </source>
</evidence>
<reference evidence="2 3" key="1">
    <citation type="submission" date="2019-06" db="EMBL/GenBank/DDBJ databases">
        <title>Desulfobotulus mexicanus sp. nov., a novel sulfate-reducing bacterium isolated from the sediment of an alkaline crater lake in Mexico.</title>
        <authorList>
            <person name="Hirschler-Rea A."/>
        </authorList>
    </citation>
    <scope>NUCLEOTIDE SEQUENCE [LARGE SCALE GENOMIC DNA]</scope>
    <source>
        <strain evidence="2 3">PAR22N</strain>
    </source>
</reference>
<dbReference type="PANTHER" id="PTHR30383:SF24">
    <property type="entry name" value="THIOESTERASE 1_PROTEASE 1_LYSOPHOSPHOLIPASE L1"/>
    <property type="match status" value="1"/>
</dbReference>
<dbReference type="EMBL" id="VDMB01000007">
    <property type="protein sequence ID" value="TYT74929.1"/>
    <property type="molecule type" value="Genomic_DNA"/>
</dbReference>
<gene>
    <name evidence="2" type="ORF">FIM25_07330</name>
</gene>
<feature type="domain" description="SGNH hydrolase-type esterase" evidence="1">
    <location>
        <begin position="60"/>
        <end position="222"/>
    </location>
</feature>
<organism evidence="2 3">
    <name type="scientific">Desulfobotulus mexicanus</name>
    <dbReference type="NCBI Taxonomy" id="2586642"/>
    <lineage>
        <taxon>Bacteria</taxon>
        <taxon>Pseudomonadati</taxon>
        <taxon>Thermodesulfobacteriota</taxon>
        <taxon>Desulfobacteria</taxon>
        <taxon>Desulfobacterales</taxon>
        <taxon>Desulfobacteraceae</taxon>
        <taxon>Desulfobotulus</taxon>
    </lineage>
</organism>
<dbReference type="SUPFAM" id="SSF52266">
    <property type="entry name" value="SGNH hydrolase"/>
    <property type="match status" value="1"/>
</dbReference>
<dbReference type="PANTHER" id="PTHR30383">
    <property type="entry name" value="THIOESTERASE 1/PROTEASE 1/LYSOPHOSPHOLIPASE L1"/>
    <property type="match status" value="1"/>
</dbReference>
<dbReference type="InterPro" id="IPR036514">
    <property type="entry name" value="SGNH_hydro_sf"/>
</dbReference>
<dbReference type="Pfam" id="PF13472">
    <property type="entry name" value="Lipase_GDSL_2"/>
    <property type="match status" value="1"/>
</dbReference>
<dbReference type="AlphaFoldDB" id="A0A5Q4VB39"/>
<dbReference type="GO" id="GO:0004622">
    <property type="term" value="F:phosphatidylcholine lysophospholipase activity"/>
    <property type="evidence" value="ECO:0007669"/>
    <property type="project" value="TreeGrafter"/>
</dbReference>
<dbReference type="CDD" id="cd01822">
    <property type="entry name" value="Lysophospholipase_L1_like"/>
    <property type="match status" value="1"/>
</dbReference>
<accession>A0A5Q4VB39</accession>
<keyword evidence="3" id="KW-1185">Reference proteome</keyword>
<dbReference type="InterPro" id="IPR013830">
    <property type="entry name" value="SGNH_hydro"/>
</dbReference>
<dbReference type="OrthoDB" id="9786188at2"/>
<comment type="caution">
    <text evidence="2">The sequence shown here is derived from an EMBL/GenBank/DDBJ whole genome shotgun (WGS) entry which is preliminary data.</text>
</comment>
<dbReference type="Gene3D" id="3.40.50.1110">
    <property type="entry name" value="SGNH hydrolase"/>
    <property type="match status" value="1"/>
</dbReference>
<protein>
    <submittedName>
        <fullName evidence="2">Arylesterase</fullName>
    </submittedName>
</protein>
<dbReference type="InterPro" id="IPR051532">
    <property type="entry name" value="Ester_Hydrolysis_Enzymes"/>
</dbReference>
<evidence type="ECO:0000313" key="3">
    <source>
        <dbReference type="Proteomes" id="UP000321899"/>
    </source>
</evidence>